<dbReference type="CDD" id="cd13539">
    <property type="entry name" value="PBP2_AvModA"/>
    <property type="match status" value="1"/>
</dbReference>
<keyword evidence="2 4" id="KW-0479">Metal-binding</keyword>
<dbReference type="Pfam" id="PF13531">
    <property type="entry name" value="SBP_bac_11"/>
    <property type="match status" value="1"/>
</dbReference>
<dbReference type="EMBL" id="JACWMX010000004">
    <property type="protein sequence ID" value="MBD1393781.1"/>
    <property type="molecule type" value="Genomic_DNA"/>
</dbReference>
<dbReference type="GO" id="GO:0046872">
    <property type="term" value="F:metal ion binding"/>
    <property type="evidence" value="ECO:0007669"/>
    <property type="project" value="UniProtKB-KW"/>
</dbReference>
<keyword evidence="3 5" id="KW-0732">Signal</keyword>
<dbReference type="PANTHER" id="PTHR30632:SF14">
    <property type="entry name" value="TUNGSTATE_MOLYBDATE_CHROMATE-BINDING PROTEIN MODA"/>
    <property type="match status" value="1"/>
</dbReference>
<evidence type="ECO:0000256" key="4">
    <source>
        <dbReference type="PIRSR" id="PIRSR004846-1"/>
    </source>
</evidence>
<dbReference type="Proteomes" id="UP000619078">
    <property type="component" value="Unassembled WGS sequence"/>
</dbReference>
<sequence>MLACLGAMLLLQTNTFAQNIKVAIAANLQPVIKALQADFKKQTNISIDAISGASGNLATQIKNGAPFDVFLSADVAFPAGLYKAKLAAQPPVVYAQGILVMCSTKKTGNASWEKIITSAKVKRIAIANPAIAPYGKAAEEALKHEGIYNQVKPKLITGESISQVNTYISTGSVEAGFTSLSFFKENSSKFPLVAQTIDPKIYAPIEQGMVILKHGQNNADAAKFYRYILSAPAKKILVQYGYHVQ</sequence>
<dbReference type="AlphaFoldDB" id="A0A926NPY7"/>
<comment type="similarity">
    <text evidence="1">Belongs to the bacterial solute-binding protein ModA family.</text>
</comment>
<keyword evidence="7" id="KW-1185">Reference proteome</keyword>
<dbReference type="SUPFAM" id="SSF53850">
    <property type="entry name" value="Periplasmic binding protein-like II"/>
    <property type="match status" value="1"/>
</dbReference>
<evidence type="ECO:0000256" key="5">
    <source>
        <dbReference type="SAM" id="SignalP"/>
    </source>
</evidence>
<dbReference type="NCBIfam" id="TIGR01256">
    <property type="entry name" value="modA"/>
    <property type="match status" value="1"/>
</dbReference>
<reference evidence="6" key="1">
    <citation type="submission" date="2020-09" db="EMBL/GenBank/DDBJ databases">
        <title>Novel species of Mucilaginibacter isolated from a glacier on the Tibetan Plateau.</title>
        <authorList>
            <person name="Liu Q."/>
            <person name="Xin Y.-H."/>
        </authorList>
    </citation>
    <scope>NUCLEOTIDE SEQUENCE</scope>
    <source>
        <strain evidence="6">ZB1P21</strain>
    </source>
</reference>
<evidence type="ECO:0000256" key="2">
    <source>
        <dbReference type="ARBA" id="ARBA00022723"/>
    </source>
</evidence>
<gene>
    <name evidence="6" type="primary">modA</name>
    <name evidence="6" type="ORF">IDJ76_11795</name>
</gene>
<proteinExistence type="inferred from homology"/>
<comment type="caution">
    <text evidence="6">The sequence shown here is derived from an EMBL/GenBank/DDBJ whole genome shotgun (WGS) entry which is preliminary data.</text>
</comment>
<feature type="chain" id="PRO_5038060286" evidence="5">
    <location>
        <begin position="18"/>
        <end position="245"/>
    </location>
</feature>
<dbReference type="Gene3D" id="3.40.190.10">
    <property type="entry name" value="Periplasmic binding protein-like II"/>
    <property type="match status" value="2"/>
</dbReference>
<dbReference type="InterPro" id="IPR050682">
    <property type="entry name" value="ModA/WtpA"/>
</dbReference>
<feature type="binding site" evidence="4">
    <location>
        <position position="54"/>
    </location>
    <ligand>
        <name>molybdate</name>
        <dbReference type="ChEBI" id="CHEBI:36264"/>
    </ligand>
</feature>
<dbReference type="GO" id="GO:0030973">
    <property type="term" value="F:molybdate ion binding"/>
    <property type="evidence" value="ECO:0007669"/>
    <property type="project" value="InterPro"/>
</dbReference>
<feature type="binding site" evidence="4">
    <location>
        <position position="161"/>
    </location>
    <ligand>
        <name>molybdate</name>
        <dbReference type="ChEBI" id="CHEBI:36264"/>
    </ligand>
</feature>
<dbReference type="InterPro" id="IPR044084">
    <property type="entry name" value="AvModA-like_subst-bd"/>
</dbReference>
<feature type="signal peptide" evidence="5">
    <location>
        <begin position="1"/>
        <end position="17"/>
    </location>
</feature>
<evidence type="ECO:0000313" key="6">
    <source>
        <dbReference type="EMBL" id="MBD1393781.1"/>
    </source>
</evidence>
<keyword evidence="4" id="KW-0500">Molybdenum</keyword>
<name>A0A926NPY7_9SPHI</name>
<accession>A0A926NPY7</accession>
<dbReference type="PIRSF" id="PIRSF004846">
    <property type="entry name" value="ModA"/>
    <property type="match status" value="1"/>
</dbReference>
<dbReference type="InterPro" id="IPR005950">
    <property type="entry name" value="ModA"/>
</dbReference>
<evidence type="ECO:0000256" key="1">
    <source>
        <dbReference type="ARBA" id="ARBA00009175"/>
    </source>
</evidence>
<dbReference type="PANTHER" id="PTHR30632">
    <property type="entry name" value="MOLYBDATE-BINDING PERIPLASMIC PROTEIN"/>
    <property type="match status" value="1"/>
</dbReference>
<dbReference type="GO" id="GO:0015689">
    <property type="term" value="P:molybdate ion transport"/>
    <property type="evidence" value="ECO:0007669"/>
    <property type="project" value="InterPro"/>
</dbReference>
<evidence type="ECO:0000256" key="3">
    <source>
        <dbReference type="ARBA" id="ARBA00022729"/>
    </source>
</evidence>
<protein>
    <submittedName>
        <fullName evidence="6">Molybdate ABC transporter substrate-binding protein</fullName>
    </submittedName>
</protein>
<evidence type="ECO:0000313" key="7">
    <source>
        <dbReference type="Proteomes" id="UP000619078"/>
    </source>
</evidence>
<organism evidence="6 7">
    <name type="scientific">Mucilaginibacter glaciei</name>
    <dbReference type="NCBI Taxonomy" id="2772109"/>
    <lineage>
        <taxon>Bacteria</taxon>
        <taxon>Pseudomonadati</taxon>
        <taxon>Bacteroidota</taxon>
        <taxon>Sphingobacteriia</taxon>
        <taxon>Sphingobacteriales</taxon>
        <taxon>Sphingobacteriaceae</taxon>
        <taxon>Mucilaginibacter</taxon>
    </lineage>
</organism>